<dbReference type="Proteomes" id="UP001497482">
    <property type="component" value="Chromosome 19"/>
</dbReference>
<organism evidence="2 3">
    <name type="scientific">Knipowitschia caucasica</name>
    <name type="common">Caucasian dwarf goby</name>
    <name type="synonym">Pomatoschistus caucasicus</name>
    <dbReference type="NCBI Taxonomy" id="637954"/>
    <lineage>
        <taxon>Eukaryota</taxon>
        <taxon>Metazoa</taxon>
        <taxon>Chordata</taxon>
        <taxon>Craniata</taxon>
        <taxon>Vertebrata</taxon>
        <taxon>Euteleostomi</taxon>
        <taxon>Actinopterygii</taxon>
        <taxon>Neopterygii</taxon>
        <taxon>Teleostei</taxon>
        <taxon>Neoteleostei</taxon>
        <taxon>Acanthomorphata</taxon>
        <taxon>Gobiaria</taxon>
        <taxon>Gobiiformes</taxon>
        <taxon>Gobioidei</taxon>
        <taxon>Gobiidae</taxon>
        <taxon>Gobiinae</taxon>
        <taxon>Knipowitschia</taxon>
    </lineage>
</organism>
<reference evidence="2 3" key="1">
    <citation type="submission" date="2024-04" db="EMBL/GenBank/DDBJ databases">
        <authorList>
            <person name="Waldvogel A.-M."/>
            <person name="Schoenle A."/>
        </authorList>
    </citation>
    <scope>NUCLEOTIDE SEQUENCE [LARGE SCALE GENOMIC DNA]</scope>
</reference>
<sequence>MVQSHSNKLEKNQESKKSRISEETRRRRGDKEEKKRRKRGDEEKTKSRQGGDEEETKRRRRGDKEETRRRRGDEEEMRRRRGDEEETRMETAESQSSGSIHNETGECVETFTEASSSGENPSILPTSFSKFKLPSPGSLDYPEAPPTTPLMPEDTQKQGDSFRRKLKSGLAKEFSPSAPPTTPKELVSETTMSVEEMERMRECGELTQGLVQELVSSSPKEESLDKDLTRKDGKDIKRIKSQKSFCHELKLGLFKEFTPLTSTANDESLDDDTTKEAGEVSPPSMPTLTDGQFSKKAELEPVQMMEEEGMNLDSFCGKPKRDLASAPSTSKELVSEMTTEMSKKDNQGMKSQKSFCQDLKEGLFEEFAFSGMTKEHNERIKTWSNMKNDSSAPTPKDKSFHERVELEPELMSKDGNEGMREFAEKLSLKVMKHVREEIELEMEKEALKSPRVKEDSLKELKAFAERLSQNVIKGALGDDRVREDQKMKHWESLDERTEPELMSKDKVGVKDEDRMKEFAEAVSLEVMKRVREEIERKTENEAMKKREILAPSAFHVDERMKRFAEALSHGVMRDVLGDQRLRDDEKMENHNSLDECSDKPLELEPDLMHGLSEDDERLREFAEALTLDVLKGGTHRVYLELLASQSANAVVQSSIAQVKE</sequence>
<feature type="region of interest" description="Disordered" evidence="1">
    <location>
        <begin position="312"/>
        <end position="353"/>
    </location>
</feature>
<feature type="compositionally biased region" description="Polar residues" evidence="1">
    <location>
        <begin position="382"/>
        <end position="393"/>
    </location>
</feature>
<gene>
    <name evidence="2" type="ORF">KC01_LOCUS19457</name>
</gene>
<feature type="compositionally biased region" description="Basic and acidic residues" evidence="1">
    <location>
        <begin position="7"/>
        <end position="91"/>
    </location>
</feature>
<dbReference type="EMBL" id="OZ035841">
    <property type="protein sequence ID" value="CAL1589847.1"/>
    <property type="molecule type" value="Genomic_DNA"/>
</dbReference>
<accession>A0AAV2KJ14</accession>
<feature type="compositionally biased region" description="Polar residues" evidence="1">
    <location>
        <begin position="112"/>
        <end position="129"/>
    </location>
</feature>
<proteinExistence type="predicted"/>
<evidence type="ECO:0000256" key="1">
    <source>
        <dbReference type="SAM" id="MobiDB-lite"/>
    </source>
</evidence>
<dbReference type="AlphaFoldDB" id="A0AAV2KJ14"/>
<feature type="compositionally biased region" description="Basic and acidic residues" evidence="1">
    <location>
        <begin position="154"/>
        <end position="163"/>
    </location>
</feature>
<feature type="region of interest" description="Disordered" evidence="1">
    <location>
        <begin position="487"/>
        <end position="509"/>
    </location>
</feature>
<feature type="compositionally biased region" description="Polar residues" evidence="1">
    <location>
        <begin position="326"/>
        <end position="340"/>
    </location>
</feature>
<name>A0AAV2KJ14_KNICA</name>
<evidence type="ECO:0000313" key="3">
    <source>
        <dbReference type="Proteomes" id="UP001497482"/>
    </source>
</evidence>
<feature type="region of interest" description="Disordered" evidence="1">
    <location>
        <begin position="582"/>
        <end position="601"/>
    </location>
</feature>
<feature type="region of interest" description="Disordered" evidence="1">
    <location>
        <begin position="1"/>
        <end position="198"/>
    </location>
</feature>
<evidence type="ECO:0000313" key="2">
    <source>
        <dbReference type="EMBL" id="CAL1589847.1"/>
    </source>
</evidence>
<feature type="compositionally biased region" description="Polar residues" evidence="1">
    <location>
        <begin position="92"/>
        <end position="102"/>
    </location>
</feature>
<feature type="region of interest" description="Disordered" evidence="1">
    <location>
        <begin position="382"/>
        <end position="403"/>
    </location>
</feature>
<protein>
    <submittedName>
        <fullName evidence="2">Uncharacterized protein</fullName>
    </submittedName>
</protein>
<keyword evidence="3" id="KW-1185">Reference proteome</keyword>
<feature type="region of interest" description="Disordered" evidence="1">
    <location>
        <begin position="261"/>
        <end position="294"/>
    </location>
</feature>